<organism evidence="1 2">
    <name type="scientific">Colletotrichum siamense</name>
    <name type="common">Anthracnose fungus</name>
    <dbReference type="NCBI Taxonomy" id="690259"/>
    <lineage>
        <taxon>Eukaryota</taxon>
        <taxon>Fungi</taxon>
        <taxon>Dikarya</taxon>
        <taxon>Ascomycota</taxon>
        <taxon>Pezizomycotina</taxon>
        <taxon>Sordariomycetes</taxon>
        <taxon>Hypocreomycetidae</taxon>
        <taxon>Glomerellales</taxon>
        <taxon>Glomerellaceae</taxon>
        <taxon>Colletotrichum</taxon>
        <taxon>Colletotrichum gloeosporioides species complex</taxon>
    </lineage>
</organism>
<keyword evidence="2" id="KW-1185">Reference proteome</keyword>
<evidence type="ECO:0000313" key="1">
    <source>
        <dbReference type="EMBL" id="KAF4850082.1"/>
    </source>
</evidence>
<dbReference type="Proteomes" id="UP000711996">
    <property type="component" value="Unassembled WGS sequence"/>
</dbReference>
<protein>
    <submittedName>
        <fullName evidence="1">Uncharacterized protein</fullName>
    </submittedName>
</protein>
<name>A0A9P5BTN8_COLSI</name>
<accession>A0A9P5BTN8</accession>
<gene>
    <name evidence="1" type="ORF">CGCSCA2_v011655</name>
</gene>
<dbReference type="AlphaFoldDB" id="A0A9P5BTN8"/>
<comment type="caution">
    <text evidence="1">The sequence shown here is derived from an EMBL/GenBank/DDBJ whole genome shotgun (WGS) entry which is preliminary data.</text>
</comment>
<reference evidence="1" key="1">
    <citation type="submission" date="2019-06" db="EMBL/GenBank/DDBJ databases">
        <authorList>
            <person name="Gan P."/>
            <person name="Shirasu K."/>
        </authorList>
    </citation>
    <scope>NUCLEOTIDE SEQUENCE [LARGE SCALE GENOMIC DNA]</scope>
    <source>
        <strain evidence="1">CAD2</strain>
    </source>
</reference>
<proteinExistence type="predicted"/>
<dbReference type="EMBL" id="QPMT01000047">
    <property type="protein sequence ID" value="KAF4850082.1"/>
    <property type="molecule type" value="Genomic_DNA"/>
</dbReference>
<dbReference type="OrthoDB" id="10270685at2759"/>
<evidence type="ECO:0000313" key="2">
    <source>
        <dbReference type="Proteomes" id="UP000711996"/>
    </source>
</evidence>
<sequence>MLGSPAFRVANSKSTPLLAWDVVRRSHRAWVQFYQGETRGGFAMAQTRTRSPAPLPTLQHHRHLSLQYTIDGQ</sequence>